<reference evidence="10" key="1">
    <citation type="journal article" date="2019" name="Int. J. Syst. Evol. Microbiol.">
        <title>The Global Catalogue of Microorganisms (GCM) 10K type strain sequencing project: providing services to taxonomists for standard genome sequencing and annotation.</title>
        <authorList>
            <consortium name="The Broad Institute Genomics Platform"/>
            <consortium name="The Broad Institute Genome Sequencing Center for Infectious Disease"/>
            <person name="Wu L."/>
            <person name="Ma J."/>
        </authorList>
    </citation>
    <scope>NUCLEOTIDE SEQUENCE [LARGE SCALE GENOMIC DNA]</scope>
    <source>
        <strain evidence="10">CCUG 57113</strain>
    </source>
</reference>
<comment type="caution">
    <text evidence="9">The sequence shown here is derived from an EMBL/GenBank/DDBJ whole genome shotgun (WGS) entry which is preliminary data.</text>
</comment>
<evidence type="ECO:0000256" key="8">
    <source>
        <dbReference type="SAM" id="Phobius"/>
    </source>
</evidence>
<keyword evidence="4" id="KW-0808">Transferase</keyword>
<evidence type="ECO:0000256" key="2">
    <source>
        <dbReference type="ARBA" id="ARBA00022475"/>
    </source>
</evidence>
<feature type="transmembrane region" description="Helical" evidence="8">
    <location>
        <begin position="377"/>
        <end position="399"/>
    </location>
</feature>
<evidence type="ECO:0000256" key="4">
    <source>
        <dbReference type="ARBA" id="ARBA00022679"/>
    </source>
</evidence>
<keyword evidence="2" id="KW-1003">Cell membrane</keyword>
<feature type="transmembrane region" description="Helical" evidence="8">
    <location>
        <begin position="7"/>
        <end position="26"/>
    </location>
</feature>
<comment type="subcellular location">
    <subcellularLocation>
        <location evidence="1">Cell membrane</location>
        <topology evidence="1">Multi-pass membrane protein</topology>
    </subcellularLocation>
</comment>
<organism evidence="9 10">
    <name type="scientific">Cohnella suwonensis</name>
    <dbReference type="NCBI Taxonomy" id="696072"/>
    <lineage>
        <taxon>Bacteria</taxon>
        <taxon>Bacillati</taxon>
        <taxon>Bacillota</taxon>
        <taxon>Bacilli</taxon>
        <taxon>Bacillales</taxon>
        <taxon>Paenibacillaceae</taxon>
        <taxon>Cohnella</taxon>
    </lineage>
</organism>
<dbReference type="InterPro" id="IPR050297">
    <property type="entry name" value="LipidA_mod_glycosyltrf_83"/>
</dbReference>
<dbReference type="PANTHER" id="PTHR33908:SF11">
    <property type="entry name" value="MEMBRANE PROTEIN"/>
    <property type="match status" value="1"/>
</dbReference>
<evidence type="ECO:0000256" key="5">
    <source>
        <dbReference type="ARBA" id="ARBA00022692"/>
    </source>
</evidence>
<sequence length="517" mass="58402">MQRRRADILTAIVAIMTMMAICYWSFRYASPYVRTWDEVDFVLALNRFDLLAMQPHFPGYPYFIVGGQLLLGWLGDPARSLEVLNALLALSSAIPIALLARTYVGRRWSFAVAALIMSAPYIWLMQGRPMSECAGIAWLWWFLWSARHALEQPRSFGRQMLASAMFGFLMGTRLSFFPFGAALLLIWGKQYAMTKDRGRRVRRLALSVLIASAFQLIWIVGLALSEGTIAGFWHLSIAFVKGHFSEWGGGVASYPLPFGERLLRLFGENLIRDVLFARSVVIAVLLTLLVLLLLAGKRLLPQVGTVGHSQSLSLSDRQAARWLLAGLGLYTAWALLGQNIEKPRHIAPIAGPMLLLLYASAIRTARSLSDARRTSGWRARVLSVAIVFSLASIAIVQLAHGAGLMRKQAEQRPAVYRLHDYVSKLEEPVIVYTWEETRVLQWLQADYDHRRIYTYDYFRATATADPGVRVLLTDHVLEGFARQNPEARRHAVPLAEFESDSLFEPVYSVIRLYEWKP</sequence>
<evidence type="ECO:0000256" key="1">
    <source>
        <dbReference type="ARBA" id="ARBA00004651"/>
    </source>
</evidence>
<evidence type="ECO:0000313" key="10">
    <source>
        <dbReference type="Proteomes" id="UP001596105"/>
    </source>
</evidence>
<keyword evidence="7 8" id="KW-0472">Membrane</keyword>
<feature type="transmembrane region" description="Helical" evidence="8">
    <location>
        <begin position="346"/>
        <end position="365"/>
    </location>
</feature>
<keyword evidence="10" id="KW-1185">Reference proteome</keyword>
<evidence type="ECO:0000256" key="6">
    <source>
        <dbReference type="ARBA" id="ARBA00022989"/>
    </source>
</evidence>
<feature type="transmembrane region" description="Helical" evidence="8">
    <location>
        <begin position="275"/>
        <end position="295"/>
    </location>
</feature>
<keyword evidence="6 8" id="KW-1133">Transmembrane helix</keyword>
<dbReference type="EMBL" id="JBHSMH010000113">
    <property type="protein sequence ID" value="MFC5471983.1"/>
    <property type="molecule type" value="Genomic_DNA"/>
</dbReference>
<feature type="transmembrane region" description="Helical" evidence="8">
    <location>
        <begin position="108"/>
        <end position="126"/>
    </location>
</feature>
<evidence type="ECO:0000256" key="3">
    <source>
        <dbReference type="ARBA" id="ARBA00022676"/>
    </source>
</evidence>
<gene>
    <name evidence="9" type="ORF">ACFPPD_25210</name>
</gene>
<evidence type="ECO:0000313" key="9">
    <source>
        <dbReference type="EMBL" id="MFC5471983.1"/>
    </source>
</evidence>
<accession>A0ABW0M4W3</accession>
<proteinExistence type="predicted"/>
<keyword evidence="3" id="KW-0328">Glycosyltransferase</keyword>
<keyword evidence="5 8" id="KW-0812">Transmembrane</keyword>
<dbReference type="PANTHER" id="PTHR33908">
    <property type="entry name" value="MANNOSYLTRANSFERASE YKCB-RELATED"/>
    <property type="match status" value="1"/>
</dbReference>
<protein>
    <recommendedName>
        <fullName evidence="11">Glycosyltransferase RgtA/B/C/D-like domain-containing protein</fullName>
    </recommendedName>
</protein>
<evidence type="ECO:0008006" key="11">
    <source>
        <dbReference type="Google" id="ProtNLM"/>
    </source>
</evidence>
<feature type="transmembrane region" description="Helical" evidence="8">
    <location>
        <begin position="322"/>
        <end position="340"/>
    </location>
</feature>
<feature type="transmembrane region" description="Helical" evidence="8">
    <location>
        <begin position="83"/>
        <end position="102"/>
    </location>
</feature>
<dbReference type="Proteomes" id="UP001596105">
    <property type="component" value="Unassembled WGS sequence"/>
</dbReference>
<dbReference type="RefSeq" id="WP_209746949.1">
    <property type="nucleotide sequence ID" value="NZ_JBHSMH010000113.1"/>
</dbReference>
<feature type="transmembrane region" description="Helical" evidence="8">
    <location>
        <begin position="162"/>
        <end position="184"/>
    </location>
</feature>
<evidence type="ECO:0000256" key="7">
    <source>
        <dbReference type="ARBA" id="ARBA00023136"/>
    </source>
</evidence>
<feature type="transmembrane region" description="Helical" evidence="8">
    <location>
        <begin position="204"/>
        <end position="224"/>
    </location>
</feature>
<name>A0ABW0M4W3_9BACL</name>